<evidence type="ECO:0000313" key="2">
    <source>
        <dbReference type="Proteomes" id="UP000190989"/>
    </source>
</evidence>
<evidence type="ECO:0000313" key="1">
    <source>
        <dbReference type="EMBL" id="SLJ86901.1"/>
    </source>
</evidence>
<dbReference type="AlphaFoldDB" id="A0A1U6GTP0"/>
<dbReference type="Proteomes" id="UP000190989">
    <property type="component" value="Unassembled WGS sequence"/>
</dbReference>
<dbReference type="RefSeq" id="WP_079729320.1">
    <property type="nucleotide sequence ID" value="NZ_FVZE01000001.1"/>
</dbReference>
<accession>A0A1U6GTP0</accession>
<name>A0A1U6GTP0_9SPHN</name>
<keyword evidence="2" id="KW-1185">Reference proteome</keyword>
<dbReference type="EMBL" id="FVZE01000001">
    <property type="protein sequence ID" value="SLJ86901.1"/>
    <property type="molecule type" value="Genomic_DNA"/>
</dbReference>
<gene>
    <name evidence="1" type="ORF">SAMN06295987_101410</name>
</gene>
<organism evidence="1 2">
    <name type="scientific">Novosphingobium mathurense</name>
    <dbReference type="NCBI Taxonomy" id="428990"/>
    <lineage>
        <taxon>Bacteria</taxon>
        <taxon>Pseudomonadati</taxon>
        <taxon>Pseudomonadota</taxon>
        <taxon>Alphaproteobacteria</taxon>
        <taxon>Sphingomonadales</taxon>
        <taxon>Sphingomonadaceae</taxon>
        <taxon>Novosphingobium</taxon>
    </lineage>
</organism>
<proteinExistence type="predicted"/>
<protein>
    <submittedName>
        <fullName evidence="1">Uncharacterized protein</fullName>
    </submittedName>
</protein>
<reference evidence="2" key="1">
    <citation type="submission" date="2017-02" db="EMBL/GenBank/DDBJ databases">
        <authorList>
            <person name="Varghese N."/>
            <person name="Submissions S."/>
        </authorList>
    </citation>
    <scope>NUCLEOTIDE SEQUENCE [LARGE SCALE GENOMIC DNA]</scope>
    <source>
        <strain evidence="2">SM117</strain>
    </source>
</reference>
<dbReference type="STRING" id="428990.SAMN06295987_101410"/>
<sequence length="96" mass="10574">MTQRPIISERQARDRIETLLIYLRSLLSHAQEDFETATEQLPTGSTASDAALDGLNALSMAGEYLSELEQLERRDLVVMEKQDSLAALAQGPNAQA</sequence>